<organism evidence="2 3">
    <name type="scientific">Umbra pygmaea</name>
    <name type="common">Eastern mudminnow</name>
    <dbReference type="NCBI Taxonomy" id="75934"/>
    <lineage>
        <taxon>Eukaryota</taxon>
        <taxon>Metazoa</taxon>
        <taxon>Chordata</taxon>
        <taxon>Craniata</taxon>
        <taxon>Vertebrata</taxon>
        <taxon>Euteleostomi</taxon>
        <taxon>Actinopterygii</taxon>
        <taxon>Neopterygii</taxon>
        <taxon>Teleostei</taxon>
        <taxon>Protacanthopterygii</taxon>
        <taxon>Esociformes</taxon>
        <taxon>Umbridae</taxon>
        <taxon>Umbra</taxon>
    </lineage>
</organism>
<feature type="region of interest" description="Disordered" evidence="1">
    <location>
        <begin position="1"/>
        <end position="201"/>
    </location>
</feature>
<feature type="compositionally biased region" description="Polar residues" evidence="1">
    <location>
        <begin position="67"/>
        <end position="88"/>
    </location>
</feature>
<name>A0ABD0XJX9_UMBPY</name>
<keyword evidence="3" id="KW-1185">Reference proteome</keyword>
<feature type="compositionally biased region" description="Basic and acidic residues" evidence="1">
    <location>
        <begin position="128"/>
        <end position="144"/>
    </location>
</feature>
<reference evidence="2 3" key="1">
    <citation type="submission" date="2024-06" db="EMBL/GenBank/DDBJ databases">
        <authorList>
            <person name="Pan Q."/>
            <person name="Wen M."/>
            <person name="Jouanno E."/>
            <person name="Zahm M."/>
            <person name="Klopp C."/>
            <person name="Cabau C."/>
            <person name="Louis A."/>
            <person name="Berthelot C."/>
            <person name="Parey E."/>
            <person name="Roest Crollius H."/>
            <person name="Montfort J."/>
            <person name="Robinson-Rechavi M."/>
            <person name="Bouchez O."/>
            <person name="Lampietro C."/>
            <person name="Lopez Roques C."/>
            <person name="Donnadieu C."/>
            <person name="Postlethwait J."/>
            <person name="Bobe J."/>
            <person name="Verreycken H."/>
            <person name="Guiguen Y."/>
        </authorList>
    </citation>
    <scope>NUCLEOTIDE SEQUENCE [LARGE SCALE GENOMIC DNA]</scope>
    <source>
        <strain evidence="2">Up_M1</strain>
        <tissue evidence="2">Testis</tissue>
    </source>
</reference>
<feature type="compositionally biased region" description="Pro residues" evidence="1">
    <location>
        <begin position="98"/>
        <end position="107"/>
    </location>
</feature>
<feature type="compositionally biased region" description="Pro residues" evidence="1">
    <location>
        <begin position="239"/>
        <end position="249"/>
    </location>
</feature>
<evidence type="ECO:0000256" key="1">
    <source>
        <dbReference type="SAM" id="MobiDB-lite"/>
    </source>
</evidence>
<proteinExistence type="predicted"/>
<feature type="region of interest" description="Disordered" evidence="1">
    <location>
        <begin position="221"/>
        <end position="249"/>
    </location>
</feature>
<gene>
    <name evidence="2" type="ORF">UPYG_G00093940</name>
</gene>
<feature type="compositionally biased region" description="Low complexity" evidence="1">
    <location>
        <begin position="155"/>
        <end position="172"/>
    </location>
</feature>
<comment type="caution">
    <text evidence="2">The sequence shown here is derived from an EMBL/GenBank/DDBJ whole genome shotgun (WGS) entry which is preliminary data.</text>
</comment>
<dbReference type="EMBL" id="JAGEUA010000003">
    <property type="protein sequence ID" value="KAL0992486.1"/>
    <property type="molecule type" value="Genomic_DNA"/>
</dbReference>
<protein>
    <submittedName>
        <fullName evidence="2">Uncharacterized protein</fullName>
    </submittedName>
</protein>
<feature type="compositionally biased region" description="Polar residues" evidence="1">
    <location>
        <begin position="27"/>
        <end position="41"/>
    </location>
</feature>
<evidence type="ECO:0000313" key="3">
    <source>
        <dbReference type="Proteomes" id="UP001557470"/>
    </source>
</evidence>
<dbReference type="Proteomes" id="UP001557470">
    <property type="component" value="Unassembled WGS sequence"/>
</dbReference>
<evidence type="ECO:0000313" key="2">
    <source>
        <dbReference type="EMBL" id="KAL0992486.1"/>
    </source>
</evidence>
<feature type="compositionally biased region" description="Polar residues" evidence="1">
    <location>
        <begin position="11"/>
        <end position="20"/>
    </location>
</feature>
<sequence>MQEEAPRKFSLASSPPQTDSEIEKQPTSKMSLSGRSQSVYQNKPEPVLPLLPRSASQSEALDKRRNSGYSNVSNNQTSKNIGLSTNNQSPRLRIRPVRSPPSPPTKTPVPSSLTPTASVDYDDLDWSTLRKTEKSADVFGDNKCRPPPLPRPARPARSPTMARSSSASSAPSEYERVLPDWGPLKPQVPEETPTVAAPTLHKSKSLSLHGDYDNIGATLNLKVQQPPGTDGERALAHPCPRPGPYAPLL</sequence>
<accession>A0ABD0XJX9</accession>
<dbReference type="AlphaFoldDB" id="A0ABD0XJX9"/>